<gene>
    <name evidence="3" type="ORF">PsYK624_133640</name>
</gene>
<dbReference type="AlphaFoldDB" id="A0A9P3LKE0"/>
<feature type="compositionally biased region" description="Basic and acidic residues" evidence="1">
    <location>
        <begin position="125"/>
        <end position="146"/>
    </location>
</feature>
<proteinExistence type="predicted"/>
<sequence>MSSSSSPSLSATSTDSSASATSTNNDNSGGFSPPSSTLYLLTFLATLFVLLFVSCAIVLRSFIIRRRFRRQVEEQIAAGLLPPEAAFNIGRRDIGEKPKLWDVHVDPTEYVASWDSMSPVSAKLISEHDPNNDPHESPRSSFDHRPPGRFTRFLRRRRAPSQTAPETPALDVSDSLDGSEVQIAVLVAMPTAQVPRDSIPEVVVGIAKIPLQKHE</sequence>
<keyword evidence="2" id="KW-0472">Membrane</keyword>
<protein>
    <submittedName>
        <fullName evidence="3">Uncharacterized protein</fullName>
    </submittedName>
</protein>
<feature type="region of interest" description="Disordered" evidence="1">
    <location>
        <begin position="124"/>
        <end position="147"/>
    </location>
</feature>
<dbReference type="EMBL" id="BPQB01000068">
    <property type="protein sequence ID" value="GJE97152.1"/>
    <property type="molecule type" value="Genomic_DNA"/>
</dbReference>
<evidence type="ECO:0000313" key="3">
    <source>
        <dbReference type="EMBL" id="GJE97152.1"/>
    </source>
</evidence>
<dbReference type="Proteomes" id="UP000703269">
    <property type="component" value="Unassembled WGS sequence"/>
</dbReference>
<dbReference type="OrthoDB" id="3256943at2759"/>
<name>A0A9P3LKE0_9APHY</name>
<feature type="region of interest" description="Disordered" evidence="1">
    <location>
        <begin position="156"/>
        <end position="175"/>
    </location>
</feature>
<feature type="region of interest" description="Disordered" evidence="1">
    <location>
        <begin position="1"/>
        <end position="30"/>
    </location>
</feature>
<evidence type="ECO:0000256" key="2">
    <source>
        <dbReference type="SAM" id="Phobius"/>
    </source>
</evidence>
<organism evidence="3 4">
    <name type="scientific">Phanerochaete sordida</name>
    <dbReference type="NCBI Taxonomy" id="48140"/>
    <lineage>
        <taxon>Eukaryota</taxon>
        <taxon>Fungi</taxon>
        <taxon>Dikarya</taxon>
        <taxon>Basidiomycota</taxon>
        <taxon>Agaricomycotina</taxon>
        <taxon>Agaricomycetes</taxon>
        <taxon>Polyporales</taxon>
        <taxon>Phanerochaetaceae</taxon>
        <taxon>Phanerochaete</taxon>
    </lineage>
</organism>
<feature type="transmembrane region" description="Helical" evidence="2">
    <location>
        <begin position="38"/>
        <end position="59"/>
    </location>
</feature>
<evidence type="ECO:0000313" key="4">
    <source>
        <dbReference type="Proteomes" id="UP000703269"/>
    </source>
</evidence>
<feature type="compositionally biased region" description="Low complexity" evidence="1">
    <location>
        <begin position="1"/>
        <end position="28"/>
    </location>
</feature>
<evidence type="ECO:0000256" key="1">
    <source>
        <dbReference type="SAM" id="MobiDB-lite"/>
    </source>
</evidence>
<comment type="caution">
    <text evidence="3">The sequence shown here is derived from an EMBL/GenBank/DDBJ whole genome shotgun (WGS) entry which is preliminary data.</text>
</comment>
<keyword evidence="2" id="KW-0812">Transmembrane</keyword>
<reference evidence="3 4" key="1">
    <citation type="submission" date="2021-08" db="EMBL/GenBank/DDBJ databases">
        <title>Draft Genome Sequence of Phanerochaete sordida strain YK-624.</title>
        <authorList>
            <person name="Mori T."/>
            <person name="Dohra H."/>
            <person name="Suzuki T."/>
            <person name="Kawagishi H."/>
            <person name="Hirai H."/>
        </authorList>
    </citation>
    <scope>NUCLEOTIDE SEQUENCE [LARGE SCALE GENOMIC DNA]</scope>
    <source>
        <strain evidence="3 4">YK-624</strain>
    </source>
</reference>
<accession>A0A9P3LKE0</accession>
<keyword evidence="2" id="KW-1133">Transmembrane helix</keyword>
<keyword evidence="4" id="KW-1185">Reference proteome</keyword>